<dbReference type="PROSITE" id="PS50878">
    <property type="entry name" value="RT_POL"/>
    <property type="match status" value="1"/>
</dbReference>
<dbReference type="Pfam" id="PF01348">
    <property type="entry name" value="Intron_maturas2"/>
    <property type="match status" value="1"/>
</dbReference>
<keyword evidence="2" id="KW-0496">Mitochondrion</keyword>
<evidence type="ECO:0000313" key="2">
    <source>
        <dbReference type="EMBL" id="QBM31573.1"/>
    </source>
</evidence>
<dbReference type="EMBL" id="MK633967">
    <property type="protein sequence ID" value="QBM31573.1"/>
    <property type="molecule type" value="Genomic_DNA"/>
</dbReference>
<dbReference type="InterPro" id="IPR024937">
    <property type="entry name" value="Domain_X"/>
</dbReference>
<feature type="domain" description="Reverse transcriptase" evidence="1">
    <location>
        <begin position="252"/>
        <end position="535"/>
    </location>
</feature>
<dbReference type="GO" id="GO:0006397">
    <property type="term" value="P:mRNA processing"/>
    <property type="evidence" value="ECO:0007669"/>
    <property type="project" value="InterPro"/>
</dbReference>
<proteinExistence type="predicted"/>
<gene>
    <name evidence="2" type="primary">orf759</name>
</gene>
<dbReference type="AlphaFoldDB" id="A0A482EAK6"/>
<dbReference type="InterPro" id="IPR051083">
    <property type="entry name" value="GrpII_Intron_Splice-Mob/Def"/>
</dbReference>
<protein>
    <recommendedName>
        <fullName evidence="1">Reverse transcriptase domain-containing protein</fullName>
    </recommendedName>
</protein>
<accession>A0A482EAK6</accession>
<organism evidence="2">
    <name type="scientific">Arthrobotrys musiformis</name>
    <dbReference type="NCBI Taxonomy" id="47236"/>
    <lineage>
        <taxon>Eukaryota</taxon>
        <taxon>Fungi</taxon>
        <taxon>Dikarya</taxon>
        <taxon>Ascomycota</taxon>
        <taxon>Pezizomycotina</taxon>
        <taxon>Orbiliomycetes</taxon>
        <taxon>Orbiliales</taxon>
        <taxon>Orbiliaceae</taxon>
        <taxon>Arthrobotrys</taxon>
    </lineage>
</organism>
<dbReference type="Pfam" id="PF00078">
    <property type="entry name" value="RVT_1"/>
    <property type="match status" value="1"/>
</dbReference>
<name>A0A482EAK6_9PEZI</name>
<dbReference type="InterPro" id="IPR000477">
    <property type="entry name" value="RT_dom"/>
</dbReference>
<dbReference type="Pfam" id="PF21368">
    <property type="entry name" value="AI2M-like_HNH"/>
    <property type="match status" value="1"/>
</dbReference>
<dbReference type="SUPFAM" id="SSF56672">
    <property type="entry name" value="DNA/RNA polymerases"/>
    <property type="match status" value="1"/>
</dbReference>
<geneLocation type="mitochondrion" evidence="2"/>
<dbReference type="CDD" id="cd01651">
    <property type="entry name" value="RT_G2_intron"/>
    <property type="match status" value="1"/>
</dbReference>
<dbReference type="PANTHER" id="PTHR34047:SF8">
    <property type="entry name" value="PROTEIN YKFC"/>
    <property type="match status" value="1"/>
</dbReference>
<dbReference type="InterPro" id="IPR049030">
    <property type="entry name" value="AI2M-like_HNH"/>
</dbReference>
<dbReference type="GO" id="GO:0005739">
    <property type="term" value="C:mitochondrion"/>
    <property type="evidence" value="ECO:0007669"/>
    <property type="project" value="UniProtKB-ARBA"/>
</dbReference>
<sequence>MRYDSVLNVVRFTLNRFRNAIMSIELGIWESQLLNIASQSKAMKEFKLLRFLIARHCSHGKTHTSRTTLPIAFKLGSPLDSHRRNDPSIKINACLIVSEGITSYKRSVIKGREIVPKWTKRTFSMNMGLPKGSNSYGNGSIIVTALTTRLKYALGNAKGRSRIEASLLFKRTYVSGGDTEFKVNVGSKLNKLSLRSLNAPHEKIDRPIYSLLHSPEMLRYAYENIKSKPGNMTSGILTETLDGISEEVLQTISSKLKDESFRFSTSKRIEIPKPNGGTKPLTIAPPRDKIVQEALRLILEAIYEPLFLDCSHGFRPNRGCHTALKKVSFDFQTSQWIIEGDISKCFDKINHQKLMEILNNKIEDKRFINIIWKALTAGYMEFRQHKNNIIGTPQGSIVSPILANIFLHQLDQFVMNLKKSFDLGDQAPRTKISRYYEYHISQAVKNKDKQKLRKLIAQRSTNPQTEFGGDSYKRISYVRYADDWMIGVRGSAKETIIILEKVKEFCKQIGLEVSDTKTKITNINEDKALFLGTHITRSHHRSYSRIGNMKRMRRNKLGIRLLAPISRIREKLTKSNFVKNAISHPRFLWLHNDHDQIILLYNSVLRGFLNYYSFSHNLGRVASFTEFILKQSCAKLLATKFNLRTTAQVYKKFGNKLTSPKGYEFYKPSYKTTLKFLTSASPVIGSMFQEKTNRPFSELTCSVCESNYRVEFHHVRAMKNLNTKISYIDKLMVKANRKRIPLCRTCHLERHRSSSKAIS</sequence>
<dbReference type="InterPro" id="IPR043502">
    <property type="entry name" value="DNA/RNA_pol_sf"/>
</dbReference>
<reference evidence="2" key="1">
    <citation type="submission" date="2019-03" db="EMBL/GenBank/DDBJ databases">
        <authorList>
            <person name="Zhang Y.Q."/>
        </authorList>
    </citation>
    <scope>NUCLEOTIDE SEQUENCE</scope>
    <source>
        <strain evidence="2">YMF1.03753</strain>
    </source>
</reference>
<dbReference type="PANTHER" id="PTHR34047">
    <property type="entry name" value="NUCLEAR INTRON MATURASE 1, MITOCHONDRIAL-RELATED"/>
    <property type="match status" value="1"/>
</dbReference>
<evidence type="ECO:0000259" key="1">
    <source>
        <dbReference type="PROSITE" id="PS50878"/>
    </source>
</evidence>